<dbReference type="OrthoDB" id="9764259at2"/>
<dbReference type="PANTHER" id="PTHR23517:SF2">
    <property type="entry name" value="MULTIDRUG RESISTANCE PROTEIN MDTH"/>
    <property type="match status" value="1"/>
</dbReference>
<dbReference type="Proteomes" id="UP000015559">
    <property type="component" value="Chromosome"/>
</dbReference>
<dbReference type="STRING" id="1163617.SCD_n00653"/>
<dbReference type="GO" id="GO:0005886">
    <property type="term" value="C:plasma membrane"/>
    <property type="evidence" value="ECO:0007669"/>
    <property type="project" value="UniProtKB-SubCell"/>
</dbReference>
<gene>
    <name evidence="9" type="ORF">SCD_n00653</name>
</gene>
<evidence type="ECO:0000313" key="10">
    <source>
        <dbReference type="Proteomes" id="UP000015559"/>
    </source>
</evidence>
<feature type="transmembrane region" description="Helical" evidence="7">
    <location>
        <begin position="351"/>
        <end position="368"/>
    </location>
</feature>
<evidence type="ECO:0000259" key="8">
    <source>
        <dbReference type="PROSITE" id="PS50850"/>
    </source>
</evidence>
<name>S6A9Q0_SULDS</name>
<reference evidence="9 10" key="1">
    <citation type="journal article" date="2012" name="Appl. Environ. Microbiol.">
        <title>Draft genome sequence of a psychrotolerant sulfur-oxidizing bacterium, Sulfuricella denitrificans skB26, and proteomic insights into cold adaptation.</title>
        <authorList>
            <person name="Watanabe T."/>
            <person name="Kojima H."/>
            <person name="Fukui M."/>
        </authorList>
    </citation>
    <scope>NUCLEOTIDE SEQUENCE [LARGE SCALE GENOMIC DNA]</scope>
    <source>
        <strain evidence="10">skB26</strain>
    </source>
</reference>
<proteinExistence type="predicted"/>
<evidence type="ECO:0000256" key="2">
    <source>
        <dbReference type="ARBA" id="ARBA00022448"/>
    </source>
</evidence>
<feature type="transmembrane region" description="Helical" evidence="7">
    <location>
        <begin position="221"/>
        <end position="241"/>
    </location>
</feature>
<dbReference type="AlphaFoldDB" id="S6A9Q0"/>
<evidence type="ECO:0000256" key="3">
    <source>
        <dbReference type="ARBA" id="ARBA00022475"/>
    </source>
</evidence>
<evidence type="ECO:0000256" key="1">
    <source>
        <dbReference type="ARBA" id="ARBA00004651"/>
    </source>
</evidence>
<dbReference type="PANTHER" id="PTHR23517">
    <property type="entry name" value="RESISTANCE PROTEIN MDTM, PUTATIVE-RELATED-RELATED"/>
    <property type="match status" value="1"/>
</dbReference>
<feature type="transmembrane region" description="Helical" evidence="7">
    <location>
        <begin position="308"/>
        <end position="330"/>
    </location>
</feature>
<evidence type="ECO:0000256" key="6">
    <source>
        <dbReference type="ARBA" id="ARBA00023136"/>
    </source>
</evidence>
<dbReference type="EMBL" id="AP013066">
    <property type="protein sequence ID" value="BAN34495.1"/>
    <property type="molecule type" value="Genomic_DNA"/>
</dbReference>
<sequence>MHVPDKMNPTELRASVGLAGIFGLRMLGMFLILPVFAIYAHGLPGGNSQTLIGLALGAYGLTQAILQLPFGMASDRWGRKRVIYFGLLLFVIGSFVAASATDIYMVIVGRSIQGAGAISAAITALLADLTREEHRTKAMSMIGATIGLAFAASMALGPLLYQAIGVPGIFELTGVLALAAMGVVYAVIPDPRDSHFHSDAGVAPARLSDVLHDGQLLRLDFGIFALHAAQMAMFVVIPFALRETGGMPEAQHWKIYLPVMLGAFAFMVPAIIYSEKKAKHKPVFVFAVALLLLSQLLMTMLIQSFWCIVAMLLLFFIAFNILEASLPSLISRLAPARSKGTAMGVYNTSQSLGLFAGGVAGGLLSHYAGQWSVFAFGGAISALWLVLAVSMKTPPAVRTRMFHVEPMSAEAARELSRRLIGLDGVMEAIVDPEEGAAYLKVEMAGWDEEGVTKLIEGGA</sequence>
<feature type="transmembrane region" description="Helical" evidence="7">
    <location>
        <begin position="51"/>
        <end position="70"/>
    </location>
</feature>
<dbReference type="Gene3D" id="3.30.70.100">
    <property type="match status" value="1"/>
</dbReference>
<keyword evidence="4 7" id="KW-0812">Transmembrane</keyword>
<dbReference type="InterPro" id="IPR020846">
    <property type="entry name" value="MFS_dom"/>
</dbReference>
<keyword evidence="6 7" id="KW-0472">Membrane</keyword>
<dbReference type="GO" id="GO:0022857">
    <property type="term" value="F:transmembrane transporter activity"/>
    <property type="evidence" value="ECO:0007669"/>
    <property type="project" value="InterPro"/>
</dbReference>
<feature type="transmembrane region" description="Helical" evidence="7">
    <location>
        <begin position="253"/>
        <end position="272"/>
    </location>
</feature>
<evidence type="ECO:0000256" key="7">
    <source>
        <dbReference type="SAM" id="Phobius"/>
    </source>
</evidence>
<evidence type="ECO:0000256" key="4">
    <source>
        <dbReference type="ARBA" id="ARBA00022692"/>
    </source>
</evidence>
<dbReference type="HOGENOM" id="CLU_001265_10_0_4"/>
<dbReference type="Pfam" id="PF07690">
    <property type="entry name" value="MFS_1"/>
    <property type="match status" value="1"/>
</dbReference>
<dbReference type="Gene3D" id="1.20.1250.20">
    <property type="entry name" value="MFS general substrate transporter like domains"/>
    <property type="match status" value="1"/>
</dbReference>
<evidence type="ECO:0000256" key="5">
    <source>
        <dbReference type="ARBA" id="ARBA00022989"/>
    </source>
</evidence>
<keyword evidence="3" id="KW-1003">Cell membrane</keyword>
<dbReference type="PROSITE" id="PS50850">
    <property type="entry name" value="MFS"/>
    <property type="match status" value="1"/>
</dbReference>
<feature type="transmembrane region" description="Helical" evidence="7">
    <location>
        <begin position="82"/>
        <end position="106"/>
    </location>
</feature>
<comment type="subcellular location">
    <subcellularLocation>
        <location evidence="1">Cell membrane</location>
        <topology evidence="1">Multi-pass membrane protein</topology>
    </subcellularLocation>
</comment>
<feature type="transmembrane region" description="Helical" evidence="7">
    <location>
        <begin position="112"/>
        <end position="129"/>
    </location>
</feature>
<dbReference type="InterPro" id="IPR050171">
    <property type="entry name" value="MFS_Transporters"/>
</dbReference>
<evidence type="ECO:0000313" key="9">
    <source>
        <dbReference type="EMBL" id="BAN34495.1"/>
    </source>
</evidence>
<feature type="transmembrane region" description="Helical" evidence="7">
    <location>
        <begin position="374"/>
        <end position="391"/>
    </location>
</feature>
<accession>S6A9Q0</accession>
<feature type="transmembrane region" description="Helical" evidence="7">
    <location>
        <begin position="169"/>
        <end position="188"/>
    </location>
</feature>
<dbReference type="InterPro" id="IPR011701">
    <property type="entry name" value="MFS"/>
</dbReference>
<keyword evidence="10" id="KW-1185">Reference proteome</keyword>
<feature type="transmembrane region" description="Helical" evidence="7">
    <location>
        <begin position="12"/>
        <end position="39"/>
    </location>
</feature>
<feature type="transmembrane region" description="Helical" evidence="7">
    <location>
        <begin position="284"/>
        <end position="302"/>
    </location>
</feature>
<keyword evidence="5 7" id="KW-1133">Transmembrane helix</keyword>
<organism evidence="9 10">
    <name type="scientific">Sulfuricella denitrificans (strain DSM 22764 / NBRC 105220 / skB26)</name>
    <dbReference type="NCBI Taxonomy" id="1163617"/>
    <lineage>
        <taxon>Bacteria</taxon>
        <taxon>Pseudomonadati</taxon>
        <taxon>Pseudomonadota</taxon>
        <taxon>Betaproteobacteria</taxon>
        <taxon>Nitrosomonadales</taxon>
        <taxon>Sulfuricellaceae</taxon>
        <taxon>Sulfuricella</taxon>
    </lineage>
</organism>
<feature type="domain" description="Major facilitator superfamily (MFS) profile" evidence="8">
    <location>
        <begin position="14"/>
        <end position="396"/>
    </location>
</feature>
<feature type="transmembrane region" description="Helical" evidence="7">
    <location>
        <begin position="141"/>
        <end position="163"/>
    </location>
</feature>
<dbReference type="InterPro" id="IPR036259">
    <property type="entry name" value="MFS_trans_sf"/>
</dbReference>
<dbReference type="KEGG" id="sdr:SCD_n00653"/>
<dbReference type="eggNOG" id="COG2814">
    <property type="taxonomic scope" value="Bacteria"/>
</dbReference>
<dbReference type="CDD" id="cd17472">
    <property type="entry name" value="MFS_YajR_like"/>
    <property type="match status" value="1"/>
</dbReference>
<dbReference type="SUPFAM" id="SSF103473">
    <property type="entry name" value="MFS general substrate transporter"/>
    <property type="match status" value="1"/>
</dbReference>
<keyword evidence="2" id="KW-0813">Transport</keyword>
<protein>
    <submittedName>
        <fullName evidence="9">Major facilitator superfamily protein</fullName>
    </submittedName>
</protein>